<feature type="region of interest" description="Disordered" evidence="1">
    <location>
        <begin position="611"/>
        <end position="636"/>
    </location>
</feature>
<evidence type="ECO:0000313" key="4">
    <source>
        <dbReference type="Proteomes" id="UP001642484"/>
    </source>
</evidence>
<gene>
    <name evidence="3" type="ORF">CCMP2556_LOCUS45678</name>
</gene>
<feature type="compositionally biased region" description="Polar residues" evidence="1">
    <location>
        <begin position="622"/>
        <end position="632"/>
    </location>
</feature>
<feature type="region of interest" description="Disordered" evidence="1">
    <location>
        <begin position="660"/>
        <end position="701"/>
    </location>
</feature>
<evidence type="ECO:0000256" key="1">
    <source>
        <dbReference type="SAM" id="MobiDB-lite"/>
    </source>
</evidence>
<evidence type="ECO:0000313" key="3">
    <source>
        <dbReference type="EMBL" id="CAK9096011.1"/>
    </source>
</evidence>
<keyword evidence="2" id="KW-0732">Signal</keyword>
<feature type="chain" id="PRO_5046927437" evidence="2">
    <location>
        <begin position="33"/>
        <end position="832"/>
    </location>
</feature>
<comment type="caution">
    <text evidence="3">The sequence shown here is derived from an EMBL/GenBank/DDBJ whole genome shotgun (WGS) entry which is preliminary data.</text>
</comment>
<feature type="compositionally biased region" description="Low complexity" evidence="1">
    <location>
        <begin position="681"/>
        <end position="698"/>
    </location>
</feature>
<protein>
    <submittedName>
        <fullName evidence="3">Uncharacterized protein</fullName>
    </submittedName>
</protein>
<feature type="signal peptide" evidence="2">
    <location>
        <begin position="1"/>
        <end position="32"/>
    </location>
</feature>
<sequence>MGLCRCVCGVCACLLAVPLLLICSVCIPEVELAYIRFVETYAISIPPLRLILLILGQVPRVWEHGPLGVGPVWNPRIVYAVNGYETGILPFPNPANFTRGYMLARVSHEQVRAVHHNPHLKRDAKRFIGVETAKVPKGYFSEGVLPTLLQMNTDDPLRYAHRDLLSAAMPSIAEYVDSVPEFKPLPDISPKDLVQDISWHLKIPFPKTVSTMVQNLFAFTFYRHAFGVELSNDELPLLREWLGIPGKLFLGMVSEAGAKHCRELAKVFEDKVAASEFGQRFMQEAERRGMNGIERLRKTVFEFSFAGFGGDGPGGALATMKMLRFIQKSPAKYVPLFQRDPEAFVLEVIRMQGGGGAGVNPWILEATQTFTLGTGNEVTEFAGNYGATIALHANHDPAVFGGPSADQQYAMSFIPGRENADRLLSFVGELREIRKCPNMTGCDAAPRFCLGTFMLPLGNLQFVYSAQSRSTVELSLDVLDMVTGSRREWFPPPAGPTMAFPKARDRTVGLSIGRTVDRLKAKERAHLGPRPGLTYGPCTERTVERTVNVLFQTQALPPATAAALAKVGIIDFEVRVARHSERPMELTIVKWVADDVRKTWAAGAVQHGSVQAAQVPQVPPASNQFNLTSPSVEVSDEDDMEMLPEDYVLLLERTPIWELPDDDDLEAEETESGHKKMRMDSPSSASTAATSPAAPSSPCILPSPHEPEFYAAMTEEEIRERLGVAGSNIAMEWEREDLLATLMEIDKAFTAHVVEKRCALFSAGSVDSTCCLFGCAIDFADGWAVQCGVSAATVSECPRFGLVGHPRDVQARSFNMMRRRMEMYSDVQSVLK</sequence>
<keyword evidence="4" id="KW-1185">Reference proteome</keyword>
<reference evidence="3 4" key="1">
    <citation type="submission" date="2024-02" db="EMBL/GenBank/DDBJ databases">
        <authorList>
            <person name="Chen Y."/>
            <person name="Shah S."/>
            <person name="Dougan E. K."/>
            <person name="Thang M."/>
            <person name="Chan C."/>
        </authorList>
    </citation>
    <scope>NUCLEOTIDE SEQUENCE [LARGE SCALE GENOMIC DNA]</scope>
</reference>
<dbReference type="Proteomes" id="UP001642484">
    <property type="component" value="Unassembled WGS sequence"/>
</dbReference>
<accession>A0ABP0R9Y7</accession>
<dbReference type="EMBL" id="CAXAMN010025572">
    <property type="protein sequence ID" value="CAK9096011.1"/>
    <property type="molecule type" value="Genomic_DNA"/>
</dbReference>
<evidence type="ECO:0000256" key="2">
    <source>
        <dbReference type="SAM" id="SignalP"/>
    </source>
</evidence>
<feature type="compositionally biased region" description="Acidic residues" evidence="1">
    <location>
        <begin position="660"/>
        <end position="670"/>
    </location>
</feature>
<organism evidence="3 4">
    <name type="scientific">Durusdinium trenchii</name>
    <dbReference type="NCBI Taxonomy" id="1381693"/>
    <lineage>
        <taxon>Eukaryota</taxon>
        <taxon>Sar</taxon>
        <taxon>Alveolata</taxon>
        <taxon>Dinophyceae</taxon>
        <taxon>Suessiales</taxon>
        <taxon>Symbiodiniaceae</taxon>
        <taxon>Durusdinium</taxon>
    </lineage>
</organism>
<proteinExistence type="predicted"/>
<name>A0ABP0R9Y7_9DINO</name>